<dbReference type="RefSeq" id="WP_107556728.1">
    <property type="nucleotide sequence ID" value="NZ_PZFG01000062.1"/>
</dbReference>
<dbReference type="AlphaFoldDB" id="A0A2T4PVD3"/>
<keyword evidence="2" id="KW-0808">Transferase</keyword>
<proteinExistence type="predicted"/>
<dbReference type="STRING" id="1167632.GCA_000286335_01556"/>
<dbReference type="SUPFAM" id="SSF55729">
    <property type="entry name" value="Acyl-CoA N-acyltransferases (Nat)"/>
    <property type="match status" value="1"/>
</dbReference>
<name>A0A2T4PVD3_9STAP</name>
<dbReference type="PANTHER" id="PTHR43792">
    <property type="entry name" value="GNAT FAMILY, PUTATIVE (AFU_ORTHOLOGUE AFUA_3G00765)-RELATED-RELATED"/>
    <property type="match status" value="1"/>
</dbReference>
<dbReference type="PROSITE" id="PS51186">
    <property type="entry name" value="GNAT"/>
    <property type="match status" value="1"/>
</dbReference>
<dbReference type="GO" id="GO:0016747">
    <property type="term" value="F:acyltransferase activity, transferring groups other than amino-acyl groups"/>
    <property type="evidence" value="ECO:0007669"/>
    <property type="project" value="InterPro"/>
</dbReference>
<dbReference type="Pfam" id="PF13302">
    <property type="entry name" value="Acetyltransf_3"/>
    <property type="match status" value="1"/>
</dbReference>
<evidence type="ECO:0000259" key="1">
    <source>
        <dbReference type="PROSITE" id="PS51186"/>
    </source>
</evidence>
<dbReference type="InterPro" id="IPR051531">
    <property type="entry name" value="N-acetyltransferase"/>
</dbReference>
<evidence type="ECO:0000313" key="2">
    <source>
        <dbReference type="EMBL" id="PTI30434.1"/>
    </source>
</evidence>
<accession>A0A2T4PVD3</accession>
<dbReference type="Proteomes" id="UP000241209">
    <property type="component" value="Unassembled WGS sequence"/>
</dbReference>
<feature type="domain" description="N-acetyltransferase" evidence="1">
    <location>
        <begin position="13"/>
        <end position="184"/>
    </location>
</feature>
<reference evidence="2 3" key="1">
    <citation type="journal article" date="2016" name="Front. Microbiol.">
        <title>Comprehensive Phylogenetic Analysis of Bovine Non-aureus Staphylococci Species Based on Whole-Genome Sequencing.</title>
        <authorList>
            <person name="Naushad S."/>
            <person name="Barkema H.W."/>
            <person name="Luby C."/>
            <person name="Condas L.A."/>
            <person name="Nobrega D.B."/>
            <person name="Carson D.A."/>
            <person name="De Buck J."/>
        </authorList>
    </citation>
    <scope>NUCLEOTIDE SEQUENCE [LARGE SCALE GENOMIC DNA]</scope>
    <source>
        <strain evidence="2 3">SNUC 2204</strain>
    </source>
</reference>
<evidence type="ECO:0000313" key="3">
    <source>
        <dbReference type="Proteomes" id="UP000241209"/>
    </source>
</evidence>
<protein>
    <submittedName>
        <fullName evidence="2">GNAT family N-acetyltransferase</fullName>
    </submittedName>
</protein>
<gene>
    <name evidence="2" type="ORF">BU072_03250</name>
</gene>
<comment type="caution">
    <text evidence="2">The sequence shown here is derived from an EMBL/GenBank/DDBJ whole genome shotgun (WGS) entry which is preliminary data.</text>
</comment>
<dbReference type="InterPro" id="IPR000182">
    <property type="entry name" value="GNAT_dom"/>
</dbReference>
<dbReference type="InterPro" id="IPR016181">
    <property type="entry name" value="Acyl_CoA_acyltransferase"/>
</dbReference>
<sequence length="190" mass="22956">MINKNLTFTTDRLEIKPLVNSDYESWLKGFLDRNPSQCQYDDGLIDMSVCTKIWFEDLVKKHHELIKNDEMYILAIFDKNNQHIGMIDLVTIRRGIFQWGECGYFIHNQFWRNGYAYEALRKTLYIANKELEFHRLEAHVNLDNDPSIKLLQKSGFEYECTRKNFIYEFEQWTDNHIYYINFDDNNNQQN</sequence>
<dbReference type="EMBL" id="PZFK01000005">
    <property type="protein sequence ID" value="PTI30434.1"/>
    <property type="molecule type" value="Genomic_DNA"/>
</dbReference>
<dbReference type="OrthoDB" id="9798081at2"/>
<dbReference type="Gene3D" id="3.40.630.30">
    <property type="match status" value="1"/>
</dbReference>
<organism evidence="2 3">
    <name type="scientific">Mammaliicoccus vitulinus</name>
    <dbReference type="NCBI Taxonomy" id="71237"/>
    <lineage>
        <taxon>Bacteria</taxon>
        <taxon>Bacillati</taxon>
        <taxon>Bacillota</taxon>
        <taxon>Bacilli</taxon>
        <taxon>Bacillales</taxon>
        <taxon>Staphylococcaceae</taxon>
        <taxon>Mammaliicoccus</taxon>
    </lineage>
</organism>